<reference evidence="11 12" key="1">
    <citation type="submission" date="2020-06" db="EMBL/GenBank/DDBJ databases">
        <authorList>
            <person name="Chuat V."/>
        </authorList>
    </citation>
    <scope>NUCLEOTIDE SEQUENCE [LARGE SCALE GENOMIC DNA]</scope>
    <source>
        <strain evidence="9">STH_CIRM_1046</strain>
        <strain evidence="7">STH_CIRM_19</strain>
        <strain evidence="8">STH_CIRM_336</strain>
    </source>
</reference>
<gene>
    <name evidence="8" type="primary">csm</name>
    <name evidence="10" type="synonym">csm4</name>
    <name evidence="10" type="ORF">STCNRZ302_04685</name>
    <name evidence="9" type="ORF">STHERMO_1022</name>
    <name evidence="8" type="ORF">STHERMO_1028</name>
    <name evidence="7" type="ORF">STHERMO_1031</name>
</gene>
<dbReference type="EMBL" id="LR822017">
    <property type="protein sequence ID" value="CAD0137565.1"/>
    <property type="molecule type" value="Genomic_DNA"/>
</dbReference>
<evidence type="ECO:0000256" key="1">
    <source>
        <dbReference type="ARBA" id="ARBA00005772"/>
    </source>
</evidence>
<organism evidence="8 12">
    <name type="scientific">Streptococcus thermophilus</name>
    <dbReference type="NCBI Taxonomy" id="1308"/>
    <lineage>
        <taxon>Bacteria</taxon>
        <taxon>Bacillati</taxon>
        <taxon>Bacillota</taxon>
        <taxon>Bacilli</taxon>
        <taxon>Lactobacillales</taxon>
        <taxon>Streptococcaceae</taxon>
        <taxon>Streptococcus</taxon>
    </lineage>
</organism>
<dbReference type="EMBL" id="CP065489">
    <property type="protein sequence ID" value="XBC00513.1"/>
    <property type="molecule type" value="Genomic_DNA"/>
</dbReference>
<dbReference type="InterPro" id="IPR005537">
    <property type="entry name" value="RAMP_III_fam"/>
</dbReference>
<keyword evidence="4" id="KW-0051">Antiviral defense</keyword>
<evidence type="ECO:0000256" key="2">
    <source>
        <dbReference type="ARBA" id="ARBA00016109"/>
    </source>
</evidence>
<name>A0A811IGE5_STRTR</name>
<dbReference type="Proteomes" id="UP000509120">
    <property type="component" value="Chromosome"/>
</dbReference>
<reference evidence="10" key="2">
    <citation type="submission" date="2020-12" db="EMBL/GenBank/DDBJ databases">
        <title>Streptococcus assembly project.</title>
        <authorList>
            <person name="Kelleher P.R."/>
        </authorList>
    </citation>
    <scope>NUCLEOTIDE SEQUENCE</scope>
    <source>
        <strain evidence="10">CNRZ302</strain>
    </source>
</reference>
<dbReference type="Proteomes" id="UP000509833">
    <property type="component" value="Chromosome"/>
</dbReference>
<dbReference type="NCBIfam" id="TIGR01903">
    <property type="entry name" value="cas5_csm4"/>
    <property type="match status" value="1"/>
</dbReference>
<dbReference type="EMBL" id="LR822009">
    <property type="protein sequence ID" value="CAD0123991.1"/>
    <property type="molecule type" value="Genomic_DNA"/>
</dbReference>
<dbReference type="InterPro" id="IPR005510">
    <property type="entry name" value="Csm4"/>
</dbReference>
<evidence type="ECO:0000313" key="8">
    <source>
        <dbReference type="EMBL" id="CAD0137565.1"/>
    </source>
</evidence>
<feature type="domain" description="CRISPR type III-associated protein" evidence="5">
    <location>
        <begin position="57"/>
        <end position="190"/>
    </location>
</feature>
<evidence type="ECO:0000313" key="9">
    <source>
        <dbReference type="EMBL" id="CAD0155560.1"/>
    </source>
</evidence>
<evidence type="ECO:0000259" key="5">
    <source>
        <dbReference type="Pfam" id="PF03787"/>
    </source>
</evidence>
<feature type="domain" description="Csm4 C-terminal" evidence="6">
    <location>
        <begin position="208"/>
        <end position="297"/>
    </location>
</feature>
<evidence type="ECO:0000256" key="4">
    <source>
        <dbReference type="ARBA" id="ARBA00023118"/>
    </source>
</evidence>
<dbReference type="InterPro" id="IPR040932">
    <property type="entry name" value="Csm4_C"/>
</dbReference>
<dbReference type="Pfam" id="PF17953">
    <property type="entry name" value="Csm4_C"/>
    <property type="match status" value="1"/>
</dbReference>
<evidence type="ECO:0000313" key="11">
    <source>
        <dbReference type="Proteomes" id="UP000509120"/>
    </source>
</evidence>
<dbReference type="GO" id="GO:0003723">
    <property type="term" value="F:RNA binding"/>
    <property type="evidence" value="ECO:0007669"/>
    <property type="project" value="UniProtKB-KW"/>
</dbReference>
<protein>
    <recommendedName>
        <fullName evidence="2">CRISPR system Cms protein Csm4</fullName>
    </recommendedName>
</protein>
<evidence type="ECO:0000256" key="3">
    <source>
        <dbReference type="ARBA" id="ARBA00022884"/>
    </source>
</evidence>
<dbReference type="AlphaFoldDB" id="A0A811IGE5"/>
<dbReference type="RefSeq" id="WP_014608283.1">
    <property type="nucleotide sequence ID" value="NZ_CAKMBF010000021.1"/>
</dbReference>
<keyword evidence="3" id="KW-0694">RNA-binding</keyword>
<dbReference type="Pfam" id="PF03787">
    <property type="entry name" value="RAMPs"/>
    <property type="match status" value="1"/>
</dbReference>
<sequence>MTYKLYIMTFQNAHFGSGTLDSSKLTFSADRIFSALVLEALKMGKLDAFLAEANQDKFTLTDAFPFQFGPFLPKPIGYPKHDQIDQSVDVKEVRRQAKLSKKLQFLALENVDDYLNGELFENEEHAVIDTVTKNQPHKDDNLYQVATTRFSNDTSLYVIANESDLLNELMSSLQYSGLGGKRSSGFGRFELDIQNIPLELSDRLTKNHSDKVMSLTTALPVDADLEEAMEDGHYLLTKSSGFAFSHATNENYRKQDLYKFASGSTFSKTFEGQIVDVRPLDFPHAVLNYAKPLFFKLEV</sequence>
<accession>A0A811IGE5</accession>
<comment type="similarity">
    <text evidence="1">Belongs to the CRISPR-associated Csm4 family.</text>
</comment>
<dbReference type="GO" id="GO:0051607">
    <property type="term" value="P:defense response to virus"/>
    <property type="evidence" value="ECO:0007669"/>
    <property type="project" value="UniProtKB-KW"/>
</dbReference>
<evidence type="ECO:0000313" key="7">
    <source>
        <dbReference type="EMBL" id="CAD0123991.1"/>
    </source>
</evidence>
<evidence type="ECO:0000313" key="10">
    <source>
        <dbReference type="EMBL" id="XBC00513.1"/>
    </source>
</evidence>
<evidence type="ECO:0000259" key="6">
    <source>
        <dbReference type="Pfam" id="PF17953"/>
    </source>
</evidence>
<proteinExistence type="inferred from homology"/>
<dbReference type="EMBL" id="LR822030">
    <property type="protein sequence ID" value="CAD0155560.1"/>
    <property type="molecule type" value="Genomic_DNA"/>
</dbReference>
<evidence type="ECO:0000313" key="12">
    <source>
        <dbReference type="Proteomes" id="UP000509833"/>
    </source>
</evidence>